<keyword evidence="2" id="KW-1185">Reference proteome</keyword>
<sequence length="125" mass="14478">MHCAIFCTNIFDNDAGIAFLQNMVSMNRIKPPLATSADIDLLRTIAKKPELCLCCSCTMQAFFHQHFFLLITKGIDDYTYETENENQRRIWLPTEENVPHIYPSICNIHNTNIALNVFTPRLLWL</sequence>
<dbReference type="EnsemblMetazoa" id="GPAI033306-RA">
    <property type="protein sequence ID" value="GPAI033306-PA"/>
    <property type="gene ID" value="GPAI033306"/>
</dbReference>
<protein>
    <submittedName>
        <fullName evidence="1">Uncharacterized protein</fullName>
    </submittedName>
</protein>
<evidence type="ECO:0000313" key="1">
    <source>
        <dbReference type="EnsemblMetazoa" id="GPAI033306-PA"/>
    </source>
</evidence>
<name>A0A1B0A3H0_GLOPL</name>
<reference evidence="1" key="2">
    <citation type="submission" date="2020-05" db="UniProtKB">
        <authorList>
            <consortium name="EnsemblMetazoa"/>
        </authorList>
    </citation>
    <scope>IDENTIFICATION</scope>
    <source>
        <strain evidence="1">IAEA</strain>
    </source>
</reference>
<dbReference type="VEuPathDB" id="VectorBase:GPAI033306"/>
<dbReference type="AlphaFoldDB" id="A0A1B0A3H0"/>
<proteinExistence type="predicted"/>
<dbReference type="Proteomes" id="UP000092445">
    <property type="component" value="Unassembled WGS sequence"/>
</dbReference>
<reference evidence="2" key="1">
    <citation type="submission" date="2014-03" db="EMBL/GenBank/DDBJ databases">
        <authorList>
            <person name="Aksoy S."/>
            <person name="Warren W."/>
            <person name="Wilson R.K."/>
        </authorList>
    </citation>
    <scope>NUCLEOTIDE SEQUENCE [LARGE SCALE GENOMIC DNA]</scope>
    <source>
        <strain evidence="2">IAEA</strain>
    </source>
</reference>
<accession>A0A1B0A3H0</accession>
<evidence type="ECO:0000313" key="2">
    <source>
        <dbReference type="Proteomes" id="UP000092445"/>
    </source>
</evidence>
<organism evidence="1 2">
    <name type="scientific">Glossina pallidipes</name>
    <name type="common">Tsetse fly</name>
    <dbReference type="NCBI Taxonomy" id="7398"/>
    <lineage>
        <taxon>Eukaryota</taxon>
        <taxon>Metazoa</taxon>
        <taxon>Ecdysozoa</taxon>
        <taxon>Arthropoda</taxon>
        <taxon>Hexapoda</taxon>
        <taxon>Insecta</taxon>
        <taxon>Pterygota</taxon>
        <taxon>Neoptera</taxon>
        <taxon>Endopterygota</taxon>
        <taxon>Diptera</taxon>
        <taxon>Brachycera</taxon>
        <taxon>Muscomorpha</taxon>
        <taxon>Hippoboscoidea</taxon>
        <taxon>Glossinidae</taxon>
        <taxon>Glossina</taxon>
    </lineage>
</organism>